<dbReference type="PROSITE" id="PS50238">
    <property type="entry name" value="RHOGAP"/>
    <property type="match status" value="1"/>
</dbReference>
<keyword evidence="2" id="KW-0343">GTPase activation</keyword>
<evidence type="ECO:0000259" key="5">
    <source>
        <dbReference type="PROSITE" id="PS50002"/>
    </source>
</evidence>
<feature type="domain" description="PH" evidence="6">
    <location>
        <begin position="272"/>
        <end position="376"/>
    </location>
</feature>
<dbReference type="InterPro" id="IPR001452">
    <property type="entry name" value="SH3_domain"/>
</dbReference>
<dbReference type="SMART" id="SM00324">
    <property type="entry name" value="RhoGAP"/>
    <property type="match status" value="1"/>
</dbReference>
<dbReference type="EMBL" id="CAXITT010000145">
    <property type="protein sequence ID" value="CAL1533520.1"/>
    <property type="molecule type" value="Genomic_DNA"/>
</dbReference>
<keyword evidence="1 3" id="KW-0728">SH3 domain</keyword>
<dbReference type="FunFam" id="1.10.555.10:FF:000006">
    <property type="entry name" value="Rho GTPase activating protein 26"/>
    <property type="match status" value="1"/>
</dbReference>
<accession>A0AAV2HHL7</accession>
<dbReference type="PANTHER" id="PTHR12552">
    <property type="entry name" value="OLIGOPHRENIN 1"/>
    <property type="match status" value="1"/>
</dbReference>
<evidence type="ECO:0000256" key="4">
    <source>
        <dbReference type="SAM" id="MobiDB-lite"/>
    </source>
</evidence>
<feature type="compositionally biased region" description="Low complexity" evidence="4">
    <location>
        <begin position="769"/>
        <end position="786"/>
    </location>
</feature>
<dbReference type="GO" id="GO:0005096">
    <property type="term" value="F:GTPase activator activity"/>
    <property type="evidence" value="ECO:0007669"/>
    <property type="project" value="UniProtKB-KW"/>
</dbReference>
<comment type="caution">
    <text evidence="8">The sequence shown here is derived from an EMBL/GenBank/DDBJ whole genome shotgun (WGS) entry which is preliminary data.</text>
</comment>
<dbReference type="Gene3D" id="2.30.29.30">
    <property type="entry name" value="Pleckstrin-homology domain (PH domain)/Phosphotyrosine-binding domain (PTB)"/>
    <property type="match status" value="1"/>
</dbReference>
<evidence type="ECO:0000313" key="9">
    <source>
        <dbReference type="Proteomes" id="UP001497497"/>
    </source>
</evidence>
<dbReference type="CDD" id="cd11882">
    <property type="entry name" value="SH3_GRAF-like"/>
    <property type="match status" value="1"/>
</dbReference>
<dbReference type="PROSITE" id="PS50003">
    <property type="entry name" value="PH_DOMAIN"/>
    <property type="match status" value="1"/>
</dbReference>
<dbReference type="InterPro" id="IPR000198">
    <property type="entry name" value="RhoGAP_dom"/>
</dbReference>
<proteinExistence type="predicted"/>
<dbReference type="Pfam" id="PF14604">
    <property type="entry name" value="SH3_9"/>
    <property type="match status" value="1"/>
</dbReference>
<dbReference type="PROSITE" id="PS50002">
    <property type="entry name" value="SH3"/>
    <property type="match status" value="1"/>
</dbReference>
<dbReference type="CDD" id="cd01249">
    <property type="entry name" value="BAR-PH_GRAF_family"/>
    <property type="match status" value="1"/>
</dbReference>
<name>A0AAV2HHL7_LYMST</name>
<keyword evidence="9" id="KW-1185">Reference proteome</keyword>
<dbReference type="Gene3D" id="1.20.1270.60">
    <property type="entry name" value="Arfaptin homology (AH) domain/BAR domain"/>
    <property type="match status" value="1"/>
</dbReference>
<dbReference type="SUPFAM" id="SSF50044">
    <property type="entry name" value="SH3-domain"/>
    <property type="match status" value="1"/>
</dbReference>
<evidence type="ECO:0008006" key="10">
    <source>
        <dbReference type="Google" id="ProtNLM"/>
    </source>
</evidence>
<dbReference type="Pfam" id="PF00169">
    <property type="entry name" value="PH"/>
    <property type="match status" value="1"/>
</dbReference>
<dbReference type="SUPFAM" id="SSF103657">
    <property type="entry name" value="BAR/IMD domain-like"/>
    <property type="match status" value="1"/>
</dbReference>
<dbReference type="SUPFAM" id="SSF50729">
    <property type="entry name" value="PH domain-like"/>
    <property type="match status" value="1"/>
</dbReference>
<feature type="domain" description="Rho-GAP" evidence="7">
    <location>
        <begin position="388"/>
        <end position="573"/>
    </location>
</feature>
<feature type="compositionally biased region" description="Low complexity" evidence="4">
    <location>
        <begin position="665"/>
        <end position="679"/>
    </location>
</feature>
<dbReference type="Pfam" id="PF00620">
    <property type="entry name" value="RhoGAP"/>
    <property type="match status" value="1"/>
</dbReference>
<dbReference type="InterPro" id="IPR036028">
    <property type="entry name" value="SH3-like_dom_sf"/>
</dbReference>
<dbReference type="InterPro" id="IPR011993">
    <property type="entry name" value="PH-like_dom_sf"/>
</dbReference>
<dbReference type="InterPro" id="IPR047234">
    <property type="entry name" value="GRAF_fam"/>
</dbReference>
<dbReference type="SMART" id="SM00326">
    <property type="entry name" value="SH3"/>
    <property type="match status" value="1"/>
</dbReference>
<feature type="compositionally biased region" description="Polar residues" evidence="4">
    <location>
        <begin position="759"/>
        <end position="768"/>
    </location>
</feature>
<evidence type="ECO:0000256" key="1">
    <source>
        <dbReference type="ARBA" id="ARBA00022443"/>
    </source>
</evidence>
<dbReference type="FunFam" id="1.20.1270.60:FF:000001">
    <property type="entry name" value="Rho GTPase-activating protein 26"/>
    <property type="match status" value="1"/>
</dbReference>
<dbReference type="InterPro" id="IPR004148">
    <property type="entry name" value="BAR_dom"/>
</dbReference>
<gene>
    <name evidence="8" type="ORF">GSLYS_00007480001</name>
</gene>
<dbReference type="InterPro" id="IPR001849">
    <property type="entry name" value="PH_domain"/>
</dbReference>
<dbReference type="GO" id="GO:0007165">
    <property type="term" value="P:signal transduction"/>
    <property type="evidence" value="ECO:0007669"/>
    <property type="project" value="InterPro"/>
</dbReference>
<sequence length="848" mass="95702">MGLQPLEFADCLTDSPYFRTKLAEHEKELERTSKFIKTLIHHGRDVYNAAKQFSKAQKALAKDLMDFKFECIGNQLTDDEMFISQSLSKFGQFIETIEMHRDILISSAEDQFVKPLENFRKESIGAAREEKKNFDKQTAKFCQSQERYLNMKASKINDCALQEADTQVEFEKKAFYTASMKYVLKLQEVQEKKKFEFVEILLSYMLGWLTFYHQGYVDLEEFQSYESNLRLLLQKTRENFDCTKDEAQMLMGKMLNENKGLKPLDQSGTLKGFTRQGYLYLMEKKALGTTSWTKYYCQYKKETKEFYMILYNQMGGKLNEPEKYILDKCVRRATDSIEKRFCFDVTLKEKSVPLTFQALSDDDRKLWLDAMDGKEPTYTMHNIKTEESMLDDVGFHFIRRSIAAIESRGLHEQGLYRVVGVNSKVNNLIKVALDPKKTEKINFDDPSVWETKTITSAVKNYLRSLPEPLMTFHLHDNFIKAAKQESKTLRILDVHRYVHQLPKANFEMLDLLIGHLKRVASECETNKMTVANLGVCFGPSLMRPEEESMAAIMDIKFCNIVVEILINNYDQIFKSPPDGADISESRVLPNMTPSTPRLQGAAANHSDVPPPKGSASGAARNHSAGQVPRIYANQAPVHPSAAGARGKMRPVQIFNANTGGFDIHSSTSSSTESLNSAKSNLSPRALVGGSTPPILDSGLRRGSNNKEQTMYSNVNALGPRGINSDVYYSAFQPPPSRFNLNLSGSDTPAFGSVKKRSSNDYSSGQAAMSTSTQGSLTGSVTSLSSSKPPRRTVITRYRCVADSETELSFEANQLITNVRPSREPGWLEGTLDGKTGIIPENYVEFIDS</sequence>
<dbReference type="AlphaFoldDB" id="A0AAV2HHL7"/>
<dbReference type="Gene3D" id="2.30.30.40">
    <property type="entry name" value="SH3 Domains"/>
    <property type="match status" value="1"/>
</dbReference>
<evidence type="ECO:0000259" key="6">
    <source>
        <dbReference type="PROSITE" id="PS50003"/>
    </source>
</evidence>
<dbReference type="Proteomes" id="UP001497497">
    <property type="component" value="Unassembled WGS sequence"/>
</dbReference>
<protein>
    <recommendedName>
        <fullName evidence="10">Rho GTPase-activating protein 26</fullName>
    </recommendedName>
</protein>
<dbReference type="CDD" id="cd07602">
    <property type="entry name" value="BAR_RhoGAP_OPHN1-like"/>
    <property type="match status" value="1"/>
</dbReference>
<evidence type="ECO:0000256" key="2">
    <source>
        <dbReference type="ARBA" id="ARBA00022468"/>
    </source>
</evidence>
<dbReference type="Gene3D" id="1.10.555.10">
    <property type="entry name" value="Rho GTPase activation protein"/>
    <property type="match status" value="1"/>
</dbReference>
<organism evidence="8 9">
    <name type="scientific">Lymnaea stagnalis</name>
    <name type="common">Great pond snail</name>
    <name type="synonym">Helix stagnalis</name>
    <dbReference type="NCBI Taxonomy" id="6523"/>
    <lineage>
        <taxon>Eukaryota</taxon>
        <taxon>Metazoa</taxon>
        <taxon>Spiralia</taxon>
        <taxon>Lophotrochozoa</taxon>
        <taxon>Mollusca</taxon>
        <taxon>Gastropoda</taxon>
        <taxon>Heterobranchia</taxon>
        <taxon>Euthyneura</taxon>
        <taxon>Panpulmonata</taxon>
        <taxon>Hygrophila</taxon>
        <taxon>Lymnaeoidea</taxon>
        <taxon>Lymnaeidae</taxon>
        <taxon>Lymnaea</taxon>
    </lineage>
</organism>
<evidence type="ECO:0000259" key="7">
    <source>
        <dbReference type="PROSITE" id="PS50238"/>
    </source>
</evidence>
<dbReference type="PANTHER" id="PTHR12552:SF1">
    <property type="entry name" value="RHO GTPASE-ACTIVATING PROTEIN GRAF"/>
    <property type="match status" value="1"/>
</dbReference>
<dbReference type="InterPro" id="IPR027267">
    <property type="entry name" value="AH/BAR_dom_sf"/>
</dbReference>
<dbReference type="SUPFAM" id="SSF48350">
    <property type="entry name" value="GTPase activation domain, GAP"/>
    <property type="match status" value="1"/>
</dbReference>
<dbReference type="Pfam" id="PF16746">
    <property type="entry name" value="BAR_3"/>
    <property type="match status" value="1"/>
</dbReference>
<feature type="domain" description="SH3" evidence="5">
    <location>
        <begin position="788"/>
        <end position="848"/>
    </location>
</feature>
<dbReference type="InterPro" id="IPR008936">
    <property type="entry name" value="Rho_GTPase_activation_prot"/>
</dbReference>
<dbReference type="InterPro" id="IPR047225">
    <property type="entry name" value="PH_GRAF"/>
</dbReference>
<reference evidence="8 9" key="1">
    <citation type="submission" date="2024-04" db="EMBL/GenBank/DDBJ databases">
        <authorList>
            <consortium name="Genoscope - CEA"/>
            <person name="William W."/>
        </authorList>
    </citation>
    <scope>NUCLEOTIDE SEQUENCE [LARGE SCALE GENOMIC DNA]</scope>
</reference>
<feature type="region of interest" description="Disordered" evidence="4">
    <location>
        <begin position="664"/>
        <end position="705"/>
    </location>
</feature>
<dbReference type="GO" id="GO:0005737">
    <property type="term" value="C:cytoplasm"/>
    <property type="evidence" value="ECO:0007669"/>
    <property type="project" value="InterPro"/>
</dbReference>
<evidence type="ECO:0000313" key="8">
    <source>
        <dbReference type="EMBL" id="CAL1533520.1"/>
    </source>
</evidence>
<dbReference type="SMART" id="SM00233">
    <property type="entry name" value="PH"/>
    <property type="match status" value="1"/>
</dbReference>
<feature type="region of interest" description="Disordered" evidence="4">
    <location>
        <begin position="751"/>
        <end position="788"/>
    </location>
</feature>
<feature type="region of interest" description="Disordered" evidence="4">
    <location>
        <begin position="583"/>
        <end position="623"/>
    </location>
</feature>
<evidence type="ECO:0000256" key="3">
    <source>
        <dbReference type="PROSITE-ProRule" id="PRU00192"/>
    </source>
</evidence>